<evidence type="ECO:0000313" key="2">
    <source>
        <dbReference type="Proteomes" id="UP001596494"/>
    </source>
</evidence>
<organism evidence="1 2">
    <name type="scientific">Halobacillus campisalis</name>
    <dbReference type="NCBI Taxonomy" id="435909"/>
    <lineage>
        <taxon>Bacteria</taxon>
        <taxon>Bacillati</taxon>
        <taxon>Bacillota</taxon>
        <taxon>Bacilli</taxon>
        <taxon>Bacillales</taxon>
        <taxon>Bacillaceae</taxon>
        <taxon>Halobacillus</taxon>
    </lineage>
</organism>
<dbReference type="EMBL" id="JBHTBY010000001">
    <property type="protein sequence ID" value="MFC7319341.1"/>
    <property type="molecule type" value="Genomic_DNA"/>
</dbReference>
<dbReference type="Pfam" id="PF08680">
    <property type="entry name" value="DUF1779"/>
    <property type="match status" value="1"/>
</dbReference>
<protein>
    <submittedName>
        <fullName evidence="1">YwmB family TATA-box binding protein</fullName>
    </submittedName>
</protein>
<gene>
    <name evidence="1" type="ORF">ACFQMN_00405</name>
</gene>
<comment type="caution">
    <text evidence="1">The sequence shown here is derived from an EMBL/GenBank/DDBJ whole genome shotgun (WGS) entry which is preliminary data.</text>
</comment>
<dbReference type="Gene3D" id="3.30.2030.10">
    <property type="entry name" value="YwmB-like"/>
    <property type="match status" value="1"/>
</dbReference>
<dbReference type="RefSeq" id="WP_289216108.1">
    <property type="nucleotide sequence ID" value="NZ_JAPVRC010000005.1"/>
</dbReference>
<dbReference type="Gene3D" id="3.30.360.40">
    <property type="entry name" value="YwmB-like"/>
    <property type="match status" value="1"/>
</dbReference>
<dbReference type="InterPro" id="IPR036209">
    <property type="entry name" value="YwmB-like_sf"/>
</dbReference>
<dbReference type="SUPFAM" id="SSF143842">
    <property type="entry name" value="YwmB-like"/>
    <property type="match status" value="1"/>
</dbReference>
<sequence>MKWTGICLAAIIVIANGVHPQTTAQGWSEISPLIELAAFAEDEQLEVTELNITLKESINYEYLQETQQKIKQQFQSDKLTEEETTEATKYIYEKRHKNGDFVEQFMIVVPKLEDISFEVVYTVTSQGTKPLASQFMVLLSDRVKAQIFTTNVTLYSFIKTEINGIIDEVLLYQKFQQTFDITNIEQTTDESWTSRSGYTKRWDGAIELPSGAMNVQFAARNLGSATNVTIGTPILTAEY</sequence>
<reference evidence="2" key="1">
    <citation type="journal article" date="2019" name="Int. J. Syst. Evol. Microbiol.">
        <title>The Global Catalogue of Microorganisms (GCM) 10K type strain sequencing project: providing services to taxonomists for standard genome sequencing and annotation.</title>
        <authorList>
            <consortium name="The Broad Institute Genomics Platform"/>
            <consortium name="The Broad Institute Genome Sequencing Center for Infectious Disease"/>
            <person name="Wu L."/>
            <person name="Ma J."/>
        </authorList>
    </citation>
    <scope>NUCLEOTIDE SEQUENCE [LARGE SCALE GENOMIC DNA]</scope>
    <source>
        <strain evidence="2">CCUG 73951</strain>
    </source>
</reference>
<keyword evidence="2" id="KW-1185">Reference proteome</keyword>
<evidence type="ECO:0000313" key="1">
    <source>
        <dbReference type="EMBL" id="MFC7319341.1"/>
    </source>
</evidence>
<dbReference type="Proteomes" id="UP001596494">
    <property type="component" value="Unassembled WGS sequence"/>
</dbReference>
<proteinExistence type="predicted"/>
<name>A0ABW2JZI8_9BACI</name>
<accession>A0ABW2JZI8</accession>
<dbReference type="InterPro" id="IPR014794">
    <property type="entry name" value="DUF1779"/>
</dbReference>